<dbReference type="EMBL" id="CADCXV010001483">
    <property type="protein sequence ID" value="CAB0044757.1"/>
    <property type="molecule type" value="Genomic_DNA"/>
</dbReference>
<dbReference type="InterPro" id="IPR036397">
    <property type="entry name" value="RNaseH_sf"/>
</dbReference>
<accession>A0A6H5J850</accession>
<gene>
    <name evidence="10" type="ORF">TBRA_LOCUS16345</name>
</gene>
<evidence type="ECO:0000256" key="5">
    <source>
        <dbReference type="ARBA" id="ARBA00022759"/>
    </source>
</evidence>
<dbReference type="GO" id="GO:0003676">
    <property type="term" value="F:nucleic acid binding"/>
    <property type="evidence" value="ECO:0007669"/>
    <property type="project" value="InterPro"/>
</dbReference>
<dbReference type="Gene3D" id="3.30.420.10">
    <property type="entry name" value="Ribonuclease H-like superfamily/Ribonuclease H"/>
    <property type="match status" value="1"/>
</dbReference>
<dbReference type="PANTHER" id="PTHR37984:SF5">
    <property type="entry name" value="PROTEIN NYNRIN-LIKE"/>
    <property type="match status" value="1"/>
</dbReference>
<dbReference type="Proteomes" id="UP000479190">
    <property type="component" value="Unassembled WGS sequence"/>
</dbReference>
<evidence type="ECO:0000256" key="7">
    <source>
        <dbReference type="ARBA" id="ARBA00022918"/>
    </source>
</evidence>
<dbReference type="Pfam" id="PF17917">
    <property type="entry name" value="RT_RNaseH"/>
    <property type="match status" value="1"/>
</dbReference>
<dbReference type="FunFam" id="3.10.20.370:FF:000001">
    <property type="entry name" value="Retrovirus-related Pol polyprotein from transposon 17.6-like protein"/>
    <property type="match status" value="1"/>
</dbReference>
<dbReference type="FunFam" id="1.10.340.70:FF:000001">
    <property type="entry name" value="Retrovirus-related Pol polyprotein from transposon gypsy-like Protein"/>
    <property type="match status" value="1"/>
</dbReference>
<reference evidence="10 11" key="1">
    <citation type="submission" date="2020-02" db="EMBL/GenBank/DDBJ databases">
        <authorList>
            <person name="Ferguson B K."/>
        </authorList>
    </citation>
    <scope>NUCLEOTIDE SEQUENCE [LARGE SCALE GENOMIC DNA]</scope>
</reference>
<dbReference type="SUPFAM" id="SSF53098">
    <property type="entry name" value="Ribonuclease H-like"/>
    <property type="match status" value="1"/>
</dbReference>
<dbReference type="FunFam" id="3.30.70.270:FF:000020">
    <property type="entry name" value="Transposon Tf2-6 polyprotein-like Protein"/>
    <property type="match status" value="1"/>
</dbReference>
<keyword evidence="7" id="KW-0695">RNA-directed DNA polymerase</keyword>
<evidence type="ECO:0000259" key="8">
    <source>
        <dbReference type="PROSITE" id="PS50878"/>
    </source>
</evidence>
<sequence length="574" mass="66001">MLANGVIEPSNSPYNSPIVLAKKKGGQWRFCIDFRRLNELTVDTAQQIPRISDALKDLGEATVFSTLDLKSGYWQIPMAPEAGKYTAFTTPTGGAYQFRVMPFGLKGAPGTFQRMMAQEVLTGYLNKFCLVYLDDIVVYSRTWEEHLQHLGQVLERLSAHRLTCATDKIRLGERSIEYLGFIVNPEGNEAKPEYIRSVLDTPPPRTKKQLLAFLGTCNWLQEYVPRLATTLAPLTDLLREKRGLRWTGPAQRAFEEVKTALNHPLRLARPLKNEKYILQTDASSRGMGAVLFQQPEGEGRRIIAYASAKFSVTEEKYHCNEQECLAVVWAVKRFRPYLEDRPFILRTDSRTVTWLNRFKGTRDKLMRWALLLQEFQFTLEHCPGRHNELPDHLSRNPATIRIRRTLTTSVGYRKQGELIWGRPRKGTPWRLYVPTAIRPELLRRQYHDSAEAGHPGSDETHRALQRHFYWRGMQQDVRSHIRDCNLCGRVKKKASSHPAPISSHTPTEPWKHVALDLMGPYPTTAKQHRYILVITDLFSRWVETFPVRAADATTILGILEREIFPRDGDFHKPS</sequence>
<dbReference type="PROSITE" id="PS50994">
    <property type="entry name" value="INTEGRASE"/>
    <property type="match status" value="1"/>
</dbReference>
<dbReference type="InterPro" id="IPR000477">
    <property type="entry name" value="RT_dom"/>
</dbReference>
<dbReference type="GO" id="GO:0015074">
    <property type="term" value="P:DNA integration"/>
    <property type="evidence" value="ECO:0007669"/>
    <property type="project" value="InterPro"/>
</dbReference>
<dbReference type="Gene3D" id="1.10.340.70">
    <property type="match status" value="1"/>
</dbReference>
<dbReference type="GO" id="GO:0004519">
    <property type="term" value="F:endonuclease activity"/>
    <property type="evidence" value="ECO:0007669"/>
    <property type="project" value="UniProtKB-KW"/>
</dbReference>
<keyword evidence="2" id="KW-0808">Transferase</keyword>
<proteinExistence type="predicted"/>
<evidence type="ECO:0000256" key="4">
    <source>
        <dbReference type="ARBA" id="ARBA00022722"/>
    </source>
</evidence>
<evidence type="ECO:0000313" key="11">
    <source>
        <dbReference type="Proteomes" id="UP000479190"/>
    </source>
</evidence>
<evidence type="ECO:0000256" key="1">
    <source>
        <dbReference type="ARBA" id="ARBA00012493"/>
    </source>
</evidence>
<feature type="domain" description="Integrase catalytic" evidence="9">
    <location>
        <begin position="505"/>
        <end position="574"/>
    </location>
</feature>
<dbReference type="Gene3D" id="3.10.10.10">
    <property type="entry name" value="HIV Type 1 Reverse Transcriptase, subunit A, domain 1"/>
    <property type="match status" value="1"/>
</dbReference>
<name>A0A6H5J850_9HYME</name>
<dbReference type="OrthoDB" id="7696691at2759"/>
<dbReference type="SUPFAM" id="SSF56672">
    <property type="entry name" value="DNA/RNA polymerases"/>
    <property type="match status" value="1"/>
</dbReference>
<keyword evidence="4" id="KW-0540">Nuclease</keyword>
<evidence type="ECO:0000256" key="3">
    <source>
        <dbReference type="ARBA" id="ARBA00022695"/>
    </source>
</evidence>
<keyword evidence="6" id="KW-0378">Hydrolase</keyword>
<keyword evidence="3" id="KW-0548">Nucleotidyltransferase</keyword>
<organism evidence="10 11">
    <name type="scientific">Trichogramma brassicae</name>
    <dbReference type="NCBI Taxonomy" id="86971"/>
    <lineage>
        <taxon>Eukaryota</taxon>
        <taxon>Metazoa</taxon>
        <taxon>Ecdysozoa</taxon>
        <taxon>Arthropoda</taxon>
        <taxon>Hexapoda</taxon>
        <taxon>Insecta</taxon>
        <taxon>Pterygota</taxon>
        <taxon>Neoptera</taxon>
        <taxon>Endopterygota</taxon>
        <taxon>Hymenoptera</taxon>
        <taxon>Apocrita</taxon>
        <taxon>Proctotrupomorpha</taxon>
        <taxon>Chalcidoidea</taxon>
        <taxon>Trichogrammatidae</taxon>
        <taxon>Trichogramma</taxon>
    </lineage>
</organism>
<evidence type="ECO:0000256" key="2">
    <source>
        <dbReference type="ARBA" id="ARBA00022679"/>
    </source>
</evidence>
<dbReference type="PANTHER" id="PTHR37984">
    <property type="entry name" value="PROTEIN CBG26694"/>
    <property type="match status" value="1"/>
</dbReference>
<evidence type="ECO:0000256" key="6">
    <source>
        <dbReference type="ARBA" id="ARBA00022801"/>
    </source>
</evidence>
<dbReference type="InterPro" id="IPR012337">
    <property type="entry name" value="RNaseH-like_sf"/>
</dbReference>
<feature type="domain" description="Reverse transcriptase" evidence="8">
    <location>
        <begin position="2"/>
        <end position="183"/>
    </location>
</feature>
<dbReference type="GO" id="GO:0003964">
    <property type="term" value="F:RNA-directed DNA polymerase activity"/>
    <property type="evidence" value="ECO:0007669"/>
    <property type="project" value="UniProtKB-KW"/>
</dbReference>
<dbReference type="GO" id="GO:0042575">
    <property type="term" value="C:DNA polymerase complex"/>
    <property type="evidence" value="ECO:0007669"/>
    <property type="project" value="UniProtKB-ARBA"/>
</dbReference>
<dbReference type="InterPro" id="IPR001584">
    <property type="entry name" value="Integrase_cat-core"/>
</dbReference>
<dbReference type="InterPro" id="IPR043128">
    <property type="entry name" value="Rev_trsase/Diguanyl_cyclase"/>
</dbReference>
<dbReference type="AlphaFoldDB" id="A0A6H5J850"/>
<dbReference type="Pfam" id="PF00078">
    <property type="entry name" value="RVT_1"/>
    <property type="match status" value="1"/>
</dbReference>
<dbReference type="Pfam" id="PF17921">
    <property type="entry name" value="Integrase_H2C2"/>
    <property type="match status" value="1"/>
</dbReference>
<keyword evidence="11" id="KW-1185">Reference proteome</keyword>
<dbReference type="InterPro" id="IPR041588">
    <property type="entry name" value="Integrase_H2C2"/>
</dbReference>
<dbReference type="InterPro" id="IPR041373">
    <property type="entry name" value="RT_RNaseH"/>
</dbReference>
<keyword evidence="5" id="KW-0255">Endonuclease</keyword>
<dbReference type="GO" id="GO:0016787">
    <property type="term" value="F:hydrolase activity"/>
    <property type="evidence" value="ECO:0007669"/>
    <property type="project" value="UniProtKB-KW"/>
</dbReference>
<dbReference type="EC" id="2.7.7.49" evidence="1"/>
<dbReference type="PROSITE" id="PS50878">
    <property type="entry name" value="RT_POL"/>
    <property type="match status" value="1"/>
</dbReference>
<evidence type="ECO:0000313" key="10">
    <source>
        <dbReference type="EMBL" id="CAB0044757.1"/>
    </source>
</evidence>
<dbReference type="InterPro" id="IPR050951">
    <property type="entry name" value="Retrovirus_Pol_polyprotein"/>
</dbReference>
<dbReference type="CDD" id="cd09274">
    <property type="entry name" value="RNase_HI_RT_Ty3"/>
    <property type="match status" value="1"/>
</dbReference>
<evidence type="ECO:0000259" key="9">
    <source>
        <dbReference type="PROSITE" id="PS50994"/>
    </source>
</evidence>
<dbReference type="CDD" id="cd01647">
    <property type="entry name" value="RT_LTR"/>
    <property type="match status" value="1"/>
</dbReference>
<dbReference type="InterPro" id="IPR043502">
    <property type="entry name" value="DNA/RNA_pol_sf"/>
</dbReference>
<protein>
    <recommendedName>
        <fullName evidence="1">RNA-directed DNA polymerase</fullName>
        <ecNumber evidence="1">2.7.7.49</ecNumber>
    </recommendedName>
</protein>
<dbReference type="Gene3D" id="3.30.70.270">
    <property type="match status" value="2"/>
</dbReference>